<keyword evidence="2" id="KW-0560">Oxidoreductase</keyword>
<gene>
    <name evidence="6" type="ORF">F4148_19430</name>
</gene>
<protein>
    <submittedName>
        <fullName evidence="6">Gfo/Idh/MocA family oxidoreductase</fullName>
    </submittedName>
</protein>
<dbReference type="PANTHER" id="PTHR43818:SF11">
    <property type="entry name" value="BCDNA.GH03377"/>
    <property type="match status" value="1"/>
</dbReference>
<evidence type="ECO:0000259" key="5">
    <source>
        <dbReference type="Pfam" id="PF02894"/>
    </source>
</evidence>
<dbReference type="InterPro" id="IPR004104">
    <property type="entry name" value="Gfo/Idh/MocA-like_OxRdtase_C"/>
</dbReference>
<evidence type="ECO:0000313" key="6">
    <source>
        <dbReference type="EMBL" id="MYH63821.1"/>
    </source>
</evidence>
<feature type="domain" description="Gfo/Idh/MocA-like oxidoreductase N-terminal" evidence="4">
    <location>
        <begin position="25"/>
        <end position="155"/>
    </location>
</feature>
<accession>A0A6B1G6V2</accession>
<name>A0A6B1G6V2_9CHLR</name>
<dbReference type="Pfam" id="PF01408">
    <property type="entry name" value="GFO_IDH_MocA"/>
    <property type="match status" value="1"/>
</dbReference>
<feature type="domain" description="Gfo/Idh/MocA-like oxidoreductase C-terminal" evidence="5">
    <location>
        <begin position="189"/>
        <end position="348"/>
    </location>
</feature>
<feature type="compositionally biased region" description="Low complexity" evidence="3">
    <location>
        <begin position="12"/>
        <end position="23"/>
    </location>
</feature>
<dbReference type="AlphaFoldDB" id="A0A6B1G6V2"/>
<comment type="similarity">
    <text evidence="1">Belongs to the Gfo/Idh/MocA family.</text>
</comment>
<dbReference type="SUPFAM" id="SSF55347">
    <property type="entry name" value="Glyceraldehyde-3-phosphate dehydrogenase-like, C-terminal domain"/>
    <property type="match status" value="1"/>
</dbReference>
<evidence type="ECO:0000256" key="3">
    <source>
        <dbReference type="SAM" id="MobiDB-lite"/>
    </source>
</evidence>
<evidence type="ECO:0000256" key="2">
    <source>
        <dbReference type="ARBA" id="ARBA00023002"/>
    </source>
</evidence>
<dbReference type="Gene3D" id="3.40.50.720">
    <property type="entry name" value="NAD(P)-binding Rossmann-like Domain"/>
    <property type="match status" value="1"/>
</dbReference>
<dbReference type="InterPro" id="IPR036291">
    <property type="entry name" value="NAD(P)-bd_dom_sf"/>
</dbReference>
<feature type="compositionally biased region" description="Polar residues" evidence="3">
    <location>
        <begin position="1"/>
        <end position="11"/>
    </location>
</feature>
<evidence type="ECO:0000259" key="4">
    <source>
        <dbReference type="Pfam" id="PF01408"/>
    </source>
</evidence>
<dbReference type="EMBL" id="VYDA01000685">
    <property type="protein sequence ID" value="MYH63821.1"/>
    <property type="molecule type" value="Genomic_DNA"/>
</dbReference>
<dbReference type="GO" id="GO:0000166">
    <property type="term" value="F:nucleotide binding"/>
    <property type="evidence" value="ECO:0007669"/>
    <property type="project" value="InterPro"/>
</dbReference>
<dbReference type="InterPro" id="IPR000683">
    <property type="entry name" value="Gfo/Idh/MocA-like_OxRdtase_N"/>
</dbReference>
<dbReference type="Gene3D" id="3.30.360.10">
    <property type="entry name" value="Dihydrodipicolinate Reductase, domain 2"/>
    <property type="match status" value="1"/>
</dbReference>
<feature type="region of interest" description="Disordered" evidence="3">
    <location>
        <begin position="1"/>
        <end position="25"/>
    </location>
</feature>
<comment type="caution">
    <text evidence="6">The sequence shown here is derived from an EMBL/GenBank/DDBJ whole genome shotgun (WGS) entry which is preliminary data.</text>
</comment>
<evidence type="ECO:0000256" key="1">
    <source>
        <dbReference type="ARBA" id="ARBA00010928"/>
    </source>
</evidence>
<organism evidence="6">
    <name type="scientific">Caldilineaceae bacterium SB0675_bin_29</name>
    <dbReference type="NCBI Taxonomy" id="2605266"/>
    <lineage>
        <taxon>Bacteria</taxon>
        <taxon>Bacillati</taxon>
        <taxon>Chloroflexota</taxon>
        <taxon>Caldilineae</taxon>
        <taxon>Caldilineales</taxon>
        <taxon>Caldilineaceae</taxon>
    </lineage>
</organism>
<dbReference type="Pfam" id="PF02894">
    <property type="entry name" value="GFO_IDH_MocA_C"/>
    <property type="match status" value="1"/>
</dbReference>
<dbReference type="SUPFAM" id="SSF51735">
    <property type="entry name" value="NAD(P)-binding Rossmann-fold domains"/>
    <property type="match status" value="1"/>
</dbReference>
<proteinExistence type="inferred from homology"/>
<dbReference type="GO" id="GO:0016491">
    <property type="term" value="F:oxidoreductase activity"/>
    <property type="evidence" value="ECO:0007669"/>
    <property type="project" value="UniProtKB-KW"/>
</dbReference>
<dbReference type="InterPro" id="IPR050463">
    <property type="entry name" value="Gfo/Idh/MocA_oxidrdct_glycsds"/>
</dbReference>
<dbReference type="PANTHER" id="PTHR43818">
    <property type="entry name" value="BCDNA.GH03377"/>
    <property type="match status" value="1"/>
</dbReference>
<sequence>MTARSDSTAQQSPRPSGSSDSASYRVGIIGCGRPMRTEGATGFGMAHRHAMGYAASPHTQLVALADISRENAEAFREEHGGDAIYEDYRRMLAEAELDIVSVCVWPHLHAEMVLAAAAARVQAVHCEKPIAPTFGEARRMVESCARNGVQLTFNHQRRFAPPFSVARRLLRAGAIGDLQRIEGRCPDLNDWGTHWFDMMHFFNDETPAEWVMGQIDTSEVRTIFGMDHESRGISHVRFQNGVEGLLMTSAAIEMGAAFRLLGSDGIIEFGPGRDGGLRILNAQSPGWNDVNPEGSMHDLDAVQKGIIDLVEALKEGREPELSANRAFRAAELTFATYESSRKRGRVDLPLEIDDSPLLEMLAGAAS</sequence>
<reference evidence="6" key="1">
    <citation type="submission" date="2019-09" db="EMBL/GenBank/DDBJ databases">
        <title>Characterisation of the sponge microbiome using genome-centric metagenomics.</title>
        <authorList>
            <person name="Engelberts J.P."/>
            <person name="Robbins S.J."/>
            <person name="De Goeij J.M."/>
            <person name="Aranda M."/>
            <person name="Bell S.C."/>
            <person name="Webster N.S."/>
        </authorList>
    </citation>
    <scope>NUCLEOTIDE SEQUENCE</scope>
    <source>
        <strain evidence="6">SB0675_bin_29</strain>
    </source>
</reference>